<dbReference type="PANTHER" id="PTHR10015">
    <property type="entry name" value="HEAT SHOCK TRANSCRIPTION FACTOR"/>
    <property type="match status" value="1"/>
</dbReference>
<keyword evidence="3" id="KW-0238">DNA-binding</keyword>
<evidence type="ECO:0000256" key="3">
    <source>
        <dbReference type="ARBA" id="ARBA00023125"/>
    </source>
</evidence>
<proteinExistence type="inferred from homology"/>
<evidence type="ECO:0000259" key="6">
    <source>
        <dbReference type="SMART" id="SM00415"/>
    </source>
</evidence>
<dbReference type="OrthoDB" id="1113383at2759"/>
<dbReference type="PANTHER" id="PTHR10015:SF384">
    <property type="entry name" value="DNA-BINDING PROTEIN-RELATED"/>
    <property type="match status" value="1"/>
</dbReference>
<dbReference type="SMART" id="SM00415">
    <property type="entry name" value="HSF"/>
    <property type="match status" value="1"/>
</dbReference>
<evidence type="ECO:0000256" key="2">
    <source>
        <dbReference type="ARBA" id="ARBA00023016"/>
    </source>
</evidence>
<keyword evidence="8" id="KW-1185">Reference proteome</keyword>
<sequence>MWITFYPSIYEVVDDPSLDAIISWSKSNRSFIVWDPAALQREILPNYTIQFGRNYSQFLREIKYFGFERIRGSAQWEFGHKYFVRGQPELLDNMLIDVETERMAKFSAKLRAKEAAAKAKADVEHRLQRLLI</sequence>
<evidence type="ECO:0000313" key="8">
    <source>
        <dbReference type="Proteomes" id="UP000467841"/>
    </source>
</evidence>
<dbReference type="GO" id="GO:0000978">
    <property type="term" value="F:RNA polymerase II cis-regulatory region sequence-specific DNA binding"/>
    <property type="evidence" value="ECO:0007669"/>
    <property type="project" value="TreeGrafter"/>
</dbReference>
<keyword evidence="2" id="KW-0346">Stress response</keyword>
<feature type="domain" description="HSF-type DNA-binding" evidence="6">
    <location>
        <begin position="1"/>
        <end position="97"/>
    </location>
</feature>
<dbReference type="GO" id="GO:0003700">
    <property type="term" value="F:DNA-binding transcription factor activity"/>
    <property type="evidence" value="ECO:0007669"/>
    <property type="project" value="InterPro"/>
</dbReference>
<comment type="similarity">
    <text evidence="5">Belongs to the HSF family.</text>
</comment>
<dbReference type="SUPFAM" id="SSF46785">
    <property type="entry name" value="Winged helix' DNA-binding domain"/>
    <property type="match status" value="1"/>
</dbReference>
<dbReference type="GO" id="GO:0005634">
    <property type="term" value="C:nucleus"/>
    <property type="evidence" value="ECO:0007669"/>
    <property type="project" value="UniProtKB-SubCell"/>
</dbReference>
<dbReference type="Pfam" id="PF00447">
    <property type="entry name" value="HSF_DNA-bind"/>
    <property type="match status" value="1"/>
</dbReference>
<dbReference type="Proteomes" id="UP000467841">
    <property type="component" value="Unassembled WGS sequence"/>
</dbReference>
<comment type="caution">
    <text evidence="7">The sequence shown here is derived from an EMBL/GenBank/DDBJ whole genome shotgun (WGS) entry which is preliminary data.</text>
</comment>
<dbReference type="InterPro" id="IPR036390">
    <property type="entry name" value="WH_DNA-bd_sf"/>
</dbReference>
<dbReference type="EMBL" id="CACVBM020001917">
    <property type="protein sequence ID" value="CAA7062061.1"/>
    <property type="molecule type" value="Genomic_DNA"/>
</dbReference>
<dbReference type="GO" id="GO:0006357">
    <property type="term" value="P:regulation of transcription by RNA polymerase II"/>
    <property type="evidence" value="ECO:0007669"/>
    <property type="project" value="TreeGrafter"/>
</dbReference>
<organism evidence="7 8">
    <name type="scientific">Microthlaspi erraticum</name>
    <dbReference type="NCBI Taxonomy" id="1685480"/>
    <lineage>
        <taxon>Eukaryota</taxon>
        <taxon>Viridiplantae</taxon>
        <taxon>Streptophyta</taxon>
        <taxon>Embryophyta</taxon>
        <taxon>Tracheophyta</taxon>
        <taxon>Spermatophyta</taxon>
        <taxon>Magnoliopsida</taxon>
        <taxon>eudicotyledons</taxon>
        <taxon>Gunneridae</taxon>
        <taxon>Pentapetalae</taxon>
        <taxon>rosids</taxon>
        <taxon>malvids</taxon>
        <taxon>Brassicales</taxon>
        <taxon>Brassicaceae</taxon>
        <taxon>Coluteocarpeae</taxon>
        <taxon>Microthlaspi</taxon>
    </lineage>
</organism>
<evidence type="ECO:0000256" key="4">
    <source>
        <dbReference type="ARBA" id="ARBA00023242"/>
    </source>
</evidence>
<dbReference type="Gene3D" id="1.10.10.10">
    <property type="entry name" value="Winged helix-like DNA-binding domain superfamily/Winged helix DNA-binding domain"/>
    <property type="match status" value="1"/>
</dbReference>
<keyword evidence="4" id="KW-0539">Nucleus</keyword>
<dbReference type="InterPro" id="IPR000232">
    <property type="entry name" value="HSF_DNA-bd"/>
</dbReference>
<evidence type="ECO:0000256" key="5">
    <source>
        <dbReference type="RuleBase" id="RU004020"/>
    </source>
</evidence>
<accession>A0A6D2L8B6</accession>
<dbReference type="PRINTS" id="PR00056">
    <property type="entry name" value="HSFDOMAIN"/>
</dbReference>
<evidence type="ECO:0000256" key="1">
    <source>
        <dbReference type="ARBA" id="ARBA00004123"/>
    </source>
</evidence>
<reference evidence="7" key="1">
    <citation type="submission" date="2020-01" db="EMBL/GenBank/DDBJ databases">
        <authorList>
            <person name="Mishra B."/>
        </authorList>
    </citation>
    <scope>NUCLEOTIDE SEQUENCE [LARGE SCALE GENOMIC DNA]</scope>
</reference>
<dbReference type="AlphaFoldDB" id="A0A6D2L8B6"/>
<dbReference type="InterPro" id="IPR036388">
    <property type="entry name" value="WH-like_DNA-bd_sf"/>
</dbReference>
<name>A0A6D2L8B6_9BRAS</name>
<dbReference type="GO" id="GO:0034605">
    <property type="term" value="P:cellular response to heat"/>
    <property type="evidence" value="ECO:0007669"/>
    <property type="project" value="TreeGrafter"/>
</dbReference>
<gene>
    <name evidence="7" type="ORF">MERR_LOCUS49297</name>
</gene>
<evidence type="ECO:0000313" key="7">
    <source>
        <dbReference type="EMBL" id="CAA7062061.1"/>
    </source>
</evidence>
<protein>
    <recommendedName>
        <fullName evidence="6">HSF-type DNA-binding domain-containing protein</fullName>
    </recommendedName>
</protein>
<comment type="subcellular location">
    <subcellularLocation>
        <location evidence="1">Nucleus</location>
    </subcellularLocation>
</comment>